<dbReference type="SUPFAM" id="SSF51735">
    <property type="entry name" value="NAD(P)-binding Rossmann-fold domains"/>
    <property type="match status" value="1"/>
</dbReference>
<dbReference type="InterPro" id="IPR051122">
    <property type="entry name" value="SDR_DHRS6-like"/>
</dbReference>
<dbReference type="RefSeq" id="WP_185050358.1">
    <property type="nucleotide sequence ID" value="NZ_BAABIX010000001.1"/>
</dbReference>
<dbReference type="PANTHER" id="PTHR43477">
    <property type="entry name" value="DIHYDROANTICAPSIN 7-DEHYDROGENASE"/>
    <property type="match status" value="1"/>
</dbReference>
<gene>
    <name evidence="3" type="ORF">HNP84_003108</name>
</gene>
<sequence>MGDVVIVGGTSGIGLELARHYVRLGRTVVLTGRDTDRATKTAAAISADIEPGTGTGAAAGGSARGIPLDLTAPGALAAALADVGEVDRLALVAVDRDRNTVADYDHARARHLTTLKLVGYTEVVHTLARRLSEDAAVLLFGGAAREWPYPGSTTVSIVNGGITGMVATLAAELAPVRVNAIHPGMVADTPYWAGGAEVLEAAKHRMLTGRIPTMADVVEASVFLLENPAVNAVNLPVDGGWRR</sequence>
<proteinExistence type="inferred from homology"/>
<reference evidence="3 4" key="1">
    <citation type="submission" date="2020-08" db="EMBL/GenBank/DDBJ databases">
        <title>Genomic Encyclopedia of Type Strains, Phase IV (KMG-IV): sequencing the most valuable type-strain genomes for metagenomic binning, comparative biology and taxonomic classification.</title>
        <authorList>
            <person name="Goeker M."/>
        </authorList>
    </citation>
    <scope>NUCLEOTIDE SEQUENCE [LARGE SCALE GENOMIC DNA]</scope>
    <source>
        <strain evidence="3 4">DSM 45615</strain>
    </source>
</reference>
<dbReference type="AlphaFoldDB" id="A0A840P1Z6"/>
<dbReference type="EMBL" id="JACHGN010000006">
    <property type="protein sequence ID" value="MBB5133382.1"/>
    <property type="molecule type" value="Genomic_DNA"/>
</dbReference>
<accession>A0A840P1Z6</accession>
<evidence type="ECO:0000313" key="3">
    <source>
        <dbReference type="EMBL" id="MBB5133382.1"/>
    </source>
</evidence>
<keyword evidence="2" id="KW-0560">Oxidoreductase</keyword>
<comment type="caution">
    <text evidence="3">The sequence shown here is derived from an EMBL/GenBank/DDBJ whole genome shotgun (WGS) entry which is preliminary data.</text>
</comment>
<dbReference type="Pfam" id="PF13561">
    <property type="entry name" value="adh_short_C2"/>
    <property type="match status" value="1"/>
</dbReference>
<evidence type="ECO:0000313" key="4">
    <source>
        <dbReference type="Proteomes" id="UP000578449"/>
    </source>
</evidence>
<evidence type="ECO:0000256" key="2">
    <source>
        <dbReference type="ARBA" id="ARBA00023002"/>
    </source>
</evidence>
<protein>
    <submittedName>
        <fullName evidence="3">NAD(P)-dependent dehydrogenase (Short-subunit alcohol dehydrogenase family)</fullName>
    </submittedName>
</protein>
<comment type="similarity">
    <text evidence="1">Belongs to the short-chain dehydrogenases/reductases (SDR) family.</text>
</comment>
<name>A0A840P1Z6_9ACTN</name>
<dbReference type="InterPro" id="IPR002347">
    <property type="entry name" value="SDR_fam"/>
</dbReference>
<dbReference type="CDD" id="cd05233">
    <property type="entry name" value="SDR_c"/>
    <property type="match status" value="1"/>
</dbReference>
<organism evidence="3 4">
    <name type="scientific">Thermocatellispora tengchongensis</name>
    <dbReference type="NCBI Taxonomy" id="1073253"/>
    <lineage>
        <taxon>Bacteria</taxon>
        <taxon>Bacillati</taxon>
        <taxon>Actinomycetota</taxon>
        <taxon>Actinomycetes</taxon>
        <taxon>Streptosporangiales</taxon>
        <taxon>Streptosporangiaceae</taxon>
        <taxon>Thermocatellispora</taxon>
    </lineage>
</organism>
<dbReference type="GO" id="GO:0016491">
    <property type="term" value="F:oxidoreductase activity"/>
    <property type="evidence" value="ECO:0007669"/>
    <property type="project" value="UniProtKB-KW"/>
</dbReference>
<dbReference type="PRINTS" id="PR00081">
    <property type="entry name" value="GDHRDH"/>
</dbReference>
<dbReference type="InterPro" id="IPR036291">
    <property type="entry name" value="NAD(P)-bd_dom_sf"/>
</dbReference>
<dbReference type="Gene3D" id="3.40.50.720">
    <property type="entry name" value="NAD(P)-binding Rossmann-like Domain"/>
    <property type="match status" value="1"/>
</dbReference>
<evidence type="ECO:0000256" key="1">
    <source>
        <dbReference type="ARBA" id="ARBA00006484"/>
    </source>
</evidence>
<dbReference type="Proteomes" id="UP000578449">
    <property type="component" value="Unassembled WGS sequence"/>
</dbReference>
<keyword evidence="4" id="KW-1185">Reference proteome</keyword>
<dbReference type="PANTHER" id="PTHR43477:SF1">
    <property type="entry name" value="DIHYDROANTICAPSIN 7-DEHYDROGENASE"/>
    <property type="match status" value="1"/>
</dbReference>